<dbReference type="GeneID" id="20189524"/>
<dbReference type="VEuPathDB" id="FungiDB:PPTG_20925"/>
<proteinExistence type="predicted"/>
<reference evidence="2" key="1">
    <citation type="submission" date="2011-12" db="EMBL/GenBank/DDBJ databases">
        <authorList>
            <consortium name="The Broad Institute Genome Sequencing Platform"/>
            <person name="Russ C."/>
            <person name="Tyler B."/>
            <person name="Panabieres F."/>
            <person name="Shan W."/>
            <person name="Tripathy S."/>
            <person name="Grunwald N."/>
            <person name="Machado M."/>
            <person name="Young S.K."/>
            <person name="Zeng Q."/>
            <person name="Gargeya S."/>
            <person name="Fitzgerald M."/>
            <person name="Haas B."/>
            <person name="Abouelleil A."/>
            <person name="Alvarado L."/>
            <person name="Arachchi H.M."/>
            <person name="Berlin A."/>
            <person name="Chapman S.B."/>
            <person name="Gearin G."/>
            <person name="Goldberg J."/>
            <person name="Griggs A."/>
            <person name="Gujja S."/>
            <person name="Hansen M."/>
            <person name="Heiman D."/>
            <person name="Howarth C."/>
            <person name="Larimer J."/>
            <person name="Lui A."/>
            <person name="MacDonald P.J.P."/>
            <person name="McCowen C."/>
            <person name="Montmayeur A."/>
            <person name="Murphy C."/>
            <person name="Neiman D."/>
            <person name="Pearson M."/>
            <person name="Priest M."/>
            <person name="Roberts A."/>
            <person name="Saif S."/>
            <person name="Shea T."/>
            <person name="Sisk P."/>
            <person name="Stolte C."/>
            <person name="Sykes S."/>
            <person name="Wortman J."/>
            <person name="Nusbaum C."/>
            <person name="Birren B."/>
        </authorList>
    </citation>
    <scope>NUCLEOTIDE SEQUENCE [LARGE SCALE GENOMIC DNA]</scope>
    <source>
        <strain evidence="2">INRA-310</strain>
    </source>
</reference>
<evidence type="ECO:0000313" key="1">
    <source>
        <dbReference type="EMBL" id="ETN22433.1"/>
    </source>
</evidence>
<dbReference type="OMA" id="NCSEAMS"/>
<dbReference type="EMBL" id="KI669562">
    <property type="protein sequence ID" value="ETN22433.1"/>
    <property type="molecule type" value="Genomic_DNA"/>
</dbReference>
<dbReference type="AlphaFoldDB" id="W2RAJ1"/>
<sequence>MTKQWYRLNTTAGISPGLIEELPFLQSNNQAASVGKCRAARRRWDTALKKDAFPSGQNCSEAMSLRRAALLLKADYPSVFHIAWCCFKQHLLKKTAICSTAQHRLSS</sequence>
<gene>
    <name evidence="1" type="ORF">PPTG_20925</name>
</gene>
<reference evidence="1 2" key="2">
    <citation type="submission" date="2013-11" db="EMBL/GenBank/DDBJ databases">
        <title>The Genome Sequence of Phytophthora parasitica INRA-310.</title>
        <authorList>
            <consortium name="The Broad Institute Genomics Platform"/>
            <person name="Russ C."/>
            <person name="Tyler B."/>
            <person name="Panabieres F."/>
            <person name="Shan W."/>
            <person name="Tripathy S."/>
            <person name="Grunwald N."/>
            <person name="Machado M."/>
            <person name="Johnson C.S."/>
            <person name="Arredondo F."/>
            <person name="Hong C."/>
            <person name="Coffey M."/>
            <person name="Young S.K."/>
            <person name="Zeng Q."/>
            <person name="Gargeya S."/>
            <person name="Fitzgerald M."/>
            <person name="Abouelleil A."/>
            <person name="Alvarado L."/>
            <person name="Chapman S.B."/>
            <person name="Gainer-Dewar J."/>
            <person name="Goldberg J."/>
            <person name="Griggs A."/>
            <person name="Gujja S."/>
            <person name="Hansen M."/>
            <person name="Howarth C."/>
            <person name="Imamovic A."/>
            <person name="Ireland A."/>
            <person name="Larimer J."/>
            <person name="McCowan C."/>
            <person name="Murphy C."/>
            <person name="Pearson M."/>
            <person name="Poon T.W."/>
            <person name="Priest M."/>
            <person name="Roberts A."/>
            <person name="Saif S."/>
            <person name="Shea T."/>
            <person name="Sykes S."/>
            <person name="Wortman J."/>
            <person name="Nusbaum C."/>
            <person name="Birren B."/>
        </authorList>
    </citation>
    <scope>NUCLEOTIDE SEQUENCE [LARGE SCALE GENOMIC DNA]</scope>
    <source>
        <strain evidence="1 2">INRA-310</strain>
    </source>
</reference>
<accession>W2RAJ1</accession>
<protein>
    <submittedName>
        <fullName evidence="1">Uncharacterized protein</fullName>
    </submittedName>
</protein>
<dbReference type="Proteomes" id="UP000018817">
    <property type="component" value="Unassembled WGS sequence"/>
</dbReference>
<evidence type="ECO:0000313" key="2">
    <source>
        <dbReference type="Proteomes" id="UP000018817"/>
    </source>
</evidence>
<organism evidence="1 2">
    <name type="scientific">Phytophthora nicotianae (strain INRA-310)</name>
    <name type="common">Phytophthora parasitica</name>
    <dbReference type="NCBI Taxonomy" id="761204"/>
    <lineage>
        <taxon>Eukaryota</taxon>
        <taxon>Sar</taxon>
        <taxon>Stramenopiles</taxon>
        <taxon>Oomycota</taxon>
        <taxon>Peronosporomycetes</taxon>
        <taxon>Peronosporales</taxon>
        <taxon>Peronosporaceae</taxon>
        <taxon>Phytophthora</taxon>
    </lineage>
</organism>
<name>W2RAJ1_PHYN3</name>
<dbReference type="RefSeq" id="XP_008892600.1">
    <property type="nucleotide sequence ID" value="XM_008894352.1"/>
</dbReference>